<dbReference type="AlphaFoldDB" id="A0A4U1MGG6"/>
<feature type="transmembrane region" description="Helical" evidence="1">
    <location>
        <begin position="231"/>
        <end position="248"/>
    </location>
</feature>
<sequence length="254" mass="28589">MIKRILSMAFILILISTLTVPDLARAYSYGDPTEEKVAEAYTEMFAKLNESPPKYDEATKIFSSVSDEIQLHMGDDAVQAVQSELDNENREAIIKNMQQILVLNISRRLESVEQDFEEYDTTRKLVGKADATYKKLSPVVQQNNADLNETIKTEFETLLNSLGNPGLFGVGEKESDKEQFIKSKKIILDGLKAQFDMKSVEIGHFGESATDDEATSNGKTDWTDLGKLSNWLPLVLLVVVITSVVIYTRKRRRS</sequence>
<keyword evidence="1" id="KW-0812">Transmembrane</keyword>
<comment type="caution">
    <text evidence="2">The sequence shown here is derived from an EMBL/GenBank/DDBJ whole genome shotgun (WGS) entry which is preliminary data.</text>
</comment>
<dbReference type="RefSeq" id="WP_136947754.1">
    <property type="nucleotide sequence ID" value="NZ_SWFM01000003.1"/>
</dbReference>
<dbReference type="OrthoDB" id="2111742at2"/>
<dbReference type="Proteomes" id="UP000310541">
    <property type="component" value="Unassembled WGS sequence"/>
</dbReference>
<evidence type="ECO:0000313" key="3">
    <source>
        <dbReference type="Proteomes" id="UP000310541"/>
    </source>
</evidence>
<keyword evidence="1" id="KW-0472">Membrane</keyword>
<dbReference type="EMBL" id="SWFM01000003">
    <property type="protein sequence ID" value="TKD70349.1"/>
    <property type="molecule type" value="Genomic_DNA"/>
</dbReference>
<proteinExistence type="predicted"/>
<organism evidence="2 3">
    <name type="scientific">Guptibacillus hwajinpoensis</name>
    <dbReference type="NCBI Taxonomy" id="208199"/>
    <lineage>
        <taxon>Bacteria</taxon>
        <taxon>Bacillati</taxon>
        <taxon>Bacillota</taxon>
        <taxon>Bacilli</taxon>
        <taxon>Bacillales</taxon>
        <taxon>Guptibacillaceae</taxon>
        <taxon>Guptibacillus</taxon>
    </lineage>
</organism>
<evidence type="ECO:0000256" key="1">
    <source>
        <dbReference type="SAM" id="Phobius"/>
    </source>
</evidence>
<protein>
    <recommendedName>
        <fullName evidence="4">Extracellular protein</fullName>
    </recommendedName>
</protein>
<keyword evidence="1" id="KW-1133">Transmembrane helix</keyword>
<evidence type="ECO:0000313" key="2">
    <source>
        <dbReference type="EMBL" id="TKD70349.1"/>
    </source>
</evidence>
<accession>A0A4U1MGG6</accession>
<reference evidence="2 3" key="1">
    <citation type="submission" date="2019-04" db="EMBL/GenBank/DDBJ databases">
        <title>Genome sequence of Bacillus hwajinpoensis strain Y2.</title>
        <authorList>
            <person name="Fair J.L."/>
            <person name="Maclea K.S."/>
        </authorList>
    </citation>
    <scope>NUCLEOTIDE SEQUENCE [LARGE SCALE GENOMIC DNA]</scope>
    <source>
        <strain evidence="2 3">Y2</strain>
    </source>
</reference>
<name>A0A4U1MGG6_9BACL</name>
<evidence type="ECO:0008006" key="4">
    <source>
        <dbReference type="Google" id="ProtNLM"/>
    </source>
</evidence>
<gene>
    <name evidence="2" type="ORF">FBF83_14030</name>
</gene>